<evidence type="ECO:0000256" key="2">
    <source>
        <dbReference type="ARBA" id="ARBA00009657"/>
    </source>
</evidence>
<evidence type="ECO:0000259" key="9">
    <source>
        <dbReference type="PROSITE" id="PS50850"/>
    </source>
</evidence>
<dbReference type="GO" id="GO:0006811">
    <property type="term" value="P:monoatomic ion transport"/>
    <property type="evidence" value="ECO:0007669"/>
    <property type="project" value="UniProtKB-KW"/>
</dbReference>
<feature type="transmembrane region" description="Helical" evidence="8">
    <location>
        <begin position="382"/>
        <end position="409"/>
    </location>
</feature>
<dbReference type="CDD" id="cd17336">
    <property type="entry name" value="MFS_SLCO_OATP"/>
    <property type="match status" value="1"/>
</dbReference>
<feature type="transmembrane region" description="Helical" evidence="8">
    <location>
        <begin position="48"/>
        <end position="69"/>
    </location>
</feature>
<feature type="transmembrane region" description="Helical" evidence="8">
    <location>
        <begin position="117"/>
        <end position="138"/>
    </location>
</feature>
<sequence>MEESNRFISPVDRKDVMRAEMKALPEDPDTQCGVGACKPRFMKRCGNIICFTAFYSLAGLFSSTISMYVNSQITTMEKYFGFSSSQSGFLMSCNDIGFLLTTIFVSHNARRVHIPRVLSIATIVFGVSGILCSLAYFLSPTFMTEGQGLLKGQDIGEGQNVYVNDSLTTFTKGGQLCDGAGKEDCLHVDVSNAEIKVGAPTNFTPVALTILAIGMFLQGFAKSPRQPFVTCYIDDNVKKTSTGMYLGAIMALSIFGPAIAFGLGGFFTQIYISLEEVSINPRDPRWVGAWWLGFLLFGFLAILAGIPVFFFPRRLKPRPADHADGKSGLLENTKEILKGLWKLVTNRLYMLVVLASCLTLFSVGGTLAFQPKYLETQFQIPAWFANLVMGMIGVFAAALGSFLGGCVVSKFKLSPIACAKLILGISSFAVLLPIFGYSFGCYNPEIVGFNTVGNSSNDFADCTDSCLCDDGDYFPACGSDGRNYFSPCHAGCSDQQGQTFVGCGCVGVNGTASPGLCPTDCNMLIPYVAVTFFGGLVAAMAAMPSIIFSIRCVTDKQKSLAVGFSTFLQTLLGWCPGPIVMGMVIDTSCLTWNSSCRGQGACSMYDIEDFKLKRHVIELAIKFVTLLMHIAMLIIAKRTDWSQYDNEETVTAKPETEMLMISNGKAKRSLTGYKDPIVKKT</sequence>
<dbReference type="PROSITE" id="PS51465">
    <property type="entry name" value="KAZAL_2"/>
    <property type="match status" value="1"/>
</dbReference>
<keyword evidence="6 8" id="KW-0472">Membrane</keyword>
<evidence type="ECO:0000256" key="1">
    <source>
        <dbReference type="ARBA" id="ARBA00004651"/>
    </source>
</evidence>
<evidence type="ECO:0000256" key="7">
    <source>
        <dbReference type="ARBA" id="ARBA00023157"/>
    </source>
</evidence>
<keyword evidence="8" id="KW-0813">Transport</keyword>
<feature type="transmembrane region" description="Helical" evidence="8">
    <location>
        <begin position="288"/>
        <end position="311"/>
    </location>
</feature>
<feature type="transmembrane region" description="Helical" evidence="8">
    <location>
        <begin position="619"/>
        <end position="636"/>
    </location>
</feature>
<keyword evidence="12" id="KW-1185">Reference proteome</keyword>
<dbReference type="InterPro" id="IPR002350">
    <property type="entry name" value="Kazal_dom"/>
</dbReference>
<dbReference type="InterPro" id="IPR036259">
    <property type="entry name" value="MFS_trans_sf"/>
</dbReference>
<accession>A0A210QXG6</accession>
<dbReference type="AlphaFoldDB" id="A0A210QXG6"/>
<keyword evidence="8" id="KW-0406">Ion transport</keyword>
<evidence type="ECO:0000259" key="10">
    <source>
        <dbReference type="PROSITE" id="PS51465"/>
    </source>
</evidence>
<feature type="transmembrane region" description="Helical" evidence="8">
    <location>
        <begin position="524"/>
        <end position="548"/>
    </location>
</feature>
<evidence type="ECO:0000256" key="5">
    <source>
        <dbReference type="ARBA" id="ARBA00022989"/>
    </source>
</evidence>
<feature type="domain" description="Major facilitator superfamily (MFS) profile" evidence="9">
    <location>
        <begin position="48"/>
        <end position="640"/>
    </location>
</feature>
<comment type="similarity">
    <text evidence="2 8">Belongs to the organo anion transporter (TC 2.A.60) family.</text>
</comment>
<dbReference type="Gene3D" id="1.20.1250.20">
    <property type="entry name" value="MFS general substrate transporter like domains"/>
    <property type="match status" value="1"/>
</dbReference>
<dbReference type="GO" id="GO:0016323">
    <property type="term" value="C:basolateral plasma membrane"/>
    <property type="evidence" value="ECO:0007669"/>
    <property type="project" value="TreeGrafter"/>
</dbReference>
<name>A0A210QXG6_MIZYE</name>
<evidence type="ECO:0000313" key="12">
    <source>
        <dbReference type="Proteomes" id="UP000242188"/>
    </source>
</evidence>
<feature type="transmembrane region" description="Helical" evidence="8">
    <location>
        <begin position="348"/>
        <end position="370"/>
    </location>
</feature>
<evidence type="ECO:0000256" key="8">
    <source>
        <dbReference type="RuleBase" id="RU362056"/>
    </source>
</evidence>
<organism evidence="11 12">
    <name type="scientific">Mizuhopecten yessoensis</name>
    <name type="common">Japanese scallop</name>
    <name type="synonym">Patinopecten yessoensis</name>
    <dbReference type="NCBI Taxonomy" id="6573"/>
    <lineage>
        <taxon>Eukaryota</taxon>
        <taxon>Metazoa</taxon>
        <taxon>Spiralia</taxon>
        <taxon>Lophotrochozoa</taxon>
        <taxon>Mollusca</taxon>
        <taxon>Bivalvia</taxon>
        <taxon>Autobranchia</taxon>
        <taxon>Pteriomorphia</taxon>
        <taxon>Pectinida</taxon>
        <taxon>Pectinoidea</taxon>
        <taxon>Pectinidae</taxon>
        <taxon>Mizuhopecten</taxon>
    </lineage>
</organism>
<dbReference type="InterPro" id="IPR004156">
    <property type="entry name" value="OATP"/>
</dbReference>
<dbReference type="PROSITE" id="PS50850">
    <property type="entry name" value="MFS"/>
    <property type="match status" value="1"/>
</dbReference>
<keyword evidence="4 8" id="KW-0812">Transmembrane</keyword>
<dbReference type="PANTHER" id="PTHR11388:SF157">
    <property type="entry name" value="SOLUTE CARRIER ORGANIC ANION TRANSPORTER FAMILY MEMBER 2A1-LIKE"/>
    <property type="match status" value="1"/>
</dbReference>
<feature type="transmembrane region" description="Helical" evidence="8">
    <location>
        <begin position="89"/>
        <end position="105"/>
    </location>
</feature>
<dbReference type="SUPFAM" id="SSF100895">
    <property type="entry name" value="Kazal-type serine protease inhibitors"/>
    <property type="match status" value="1"/>
</dbReference>
<evidence type="ECO:0000256" key="3">
    <source>
        <dbReference type="ARBA" id="ARBA00022475"/>
    </source>
</evidence>
<dbReference type="GO" id="GO:0015347">
    <property type="term" value="F:sodium-independent organic anion transmembrane transporter activity"/>
    <property type="evidence" value="ECO:0007669"/>
    <property type="project" value="TreeGrafter"/>
</dbReference>
<dbReference type="GO" id="GO:0043252">
    <property type="term" value="P:sodium-independent organic anion transport"/>
    <property type="evidence" value="ECO:0007669"/>
    <property type="project" value="TreeGrafter"/>
</dbReference>
<keyword evidence="7" id="KW-1015">Disulfide bond</keyword>
<dbReference type="OrthoDB" id="5062115at2759"/>
<proteinExistence type="inferred from homology"/>
<dbReference type="Pfam" id="PF03137">
    <property type="entry name" value="OATP"/>
    <property type="match status" value="1"/>
</dbReference>
<dbReference type="SUPFAM" id="SSF103473">
    <property type="entry name" value="MFS general substrate transporter"/>
    <property type="match status" value="1"/>
</dbReference>
<dbReference type="Pfam" id="PF07648">
    <property type="entry name" value="Kazal_2"/>
    <property type="match status" value="1"/>
</dbReference>
<dbReference type="NCBIfam" id="TIGR00805">
    <property type="entry name" value="oat"/>
    <property type="match status" value="1"/>
</dbReference>
<gene>
    <name evidence="11" type="ORF">KP79_PYT23419</name>
</gene>
<dbReference type="InterPro" id="IPR020846">
    <property type="entry name" value="MFS_dom"/>
</dbReference>
<feature type="domain" description="Kazal-like" evidence="10">
    <location>
        <begin position="456"/>
        <end position="504"/>
    </location>
</feature>
<keyword evidence="5 8" id="KW-1133">Transmembrane helix</keyword>
<feature type="transmembrane region" description="Helical" evidence="8">
    <location>
        <begin position="421"/>
        <end position="440"/>
    </location>
</feature>
<feature type="transmembrane region" description="Helical" evidence="8">
    <location>
        <begin position="560"/>
        <end position="585"/>
    </location>
</feature>
<feature type="transmembrane region" description="Helical" evidence="8">
    <location>
        <begin position="242"/>
        <end position="268"/>
    </location>
</feature>
<reference evidence="11 12" key="1">
    <citation type="journal article" date="2017" name="Nat. Ecol. Evol.">
        <title>Scallop genome provides insights into evolution of bilaterian karyotype and development.</title>
        <authorList>
            <person name="Wang S."/>
            <person name="Zhang J."/>
            <person name="Jiao W."/>
            <person name="Li J."/>
            <person name="Xun X."/>
            <person name="Sun Y."/>
            <person name="Guo X."/>
            <person name="Huan P."/>
            <person name="Dong B."/>
            <person name="Zhang L."/>
            <person name="Hu X."/>
            <person name="Sun X."/>
            <person name="Wang J."/>
            <person name="Zhao C."/>
            <person name="Wang Y."/>
            <person name="Wang D."/>
            <person name="Huang X."/>
            <person name="Wang R."/>
            <person name="Lv J."/>
            <person name="Li Y."/>
            <person name="Zhang Z."/>
            <person name="Liu B."/>
            <person name="Lu W."/>
            <person name="Hui Y."/>
            <person name="Liang J."/>
            <person name="Zhou Z."/>
            <person name="Hou R."/>
            <person name="Li X."/>
            <person name="Liu Y."/>
            <person name="Li H."/>
            <person name="Ning X."/>
            <person name="Lin Y."/>
            <person name="Zhao L."/>
            <person name="Xing Q."/>
            <person name="Dou J."/>
            <person name="Li Y."/>
            <person name="Mao J."/>
            <person name="Guo H."/>
            <person name="Dou H."/>
            <person name="Li T."/>
            <person name="Mu C."/>
            <person name="Jiang W."/>
            <person name="Fu Q."/>
            <person name="Fu X."/>
            <person name="Miao Y."/>
            <person name="Liu J."/>
            <person name="Yu Q."/>
            <person name="Li R."/>
            <person name="Liao H."/>
            <person name="Li X."/>
            <person name="Kong Y."/>
            <person name="Jiang Z."/>
            <person name="Chourrout D."/>
            <person name="Li R."/>
            <person name="Bao Z."/>
        </authorList>
    </citation>
    <scope>NUCLEOTIDE SEQUENCE [LARGE SCALE GENOMIC DNA]</scope>
    <source>
        <strain evidence="11 12">PY_sf001</strain>
    </source>
</reference>
<dbReference type="PANTHER" id="PTHR11388">
    <property type="entry name" value="ORGANIC ANION TRANSPORTER"/>
    <property type="match status" value="1"/>
</dbReference>
<keyword evidence="3" id="KW-1003">Cell membrane</keyword>
<comment type="subcellular location">
    <subcellularLocation>
        <location evidence="1 8">Cell membrane</location>
        <topology evidence="1 8">Multi-pass membrane protein</topology>
    </subcellularLocation>
</comment>
<dbReference type="EMBL" id="NEDP02001345">
    <property type="protein sequence ID" value="OWF53416.1"/>
    <property type="molecule type" value="Genomic_DNA"/>
</dbReference>
<dbReference type="InterPro" id="IPR036058">
    <property type="entry name" value="Kazal_dom_sf"/>
</dbReference>
<evidence type="ECO:0000256" key="4">
    <source>
        <dbReference type="ARBA" id="ARBA00022692"/>
    </source>
</evidence>
<protein>
    <recommendedName>
        <fullName evidence="8">Solute carrier organic anion transporter family member</fullName>
    </recommendedName>
</protein>
<dbReference type="Proteomes" id="UP000242188">
    <property type="component" value="Unassembled WGS sequence"/>
</dbReference>
<evidence type="ECO:0000256" key="6">
    <source>
        <dbReference type="ARBA" id="ARBA00023136"/>
    </source>
</evidence>
<feature type="transmembrane region" description="Helical" evidence="8">
    <location>
        <begin position="203"/>
        <end position="221"/>
    </location>
</feature>
<evidence type="ECO:0000313" key="11">
    <source>
        <dbReference type="EMBL" id="OWF53416.1"/>
    </source>
</evidence>
<comment type="caution">
    <text evidence="11">The sequence shown here is derived from an EMBL/GenBank/DDBJ whole genome shotgun (WGS) entry which is preliminary data.</text>
</comment>